<dbReference type="InterPro" id="IPR050482">
    <property type="entry name" value="Sensor_HK_TwoCompSys"/>
</dbReference>
<comment type="catalytic activity">
    <reaction evidence="1">
        <text>ATP + protein L-histidine = ADP + protein N-phospho-L-histidine.</text>
        <dbReference type="EC" id="2.7.13.3"/>
    </reaction>
</comment>
<evidence type="ECO:0000256" key="8">
    <source>
        <dbReference type="ARBA" id="ARBA00023012"/>
    </source>
</evidence>
<keyword evidence="9" id="KW-0812">Transmembrane</keyword>
<dbReference type="EC" id="2.7.13.3" evidence="2"/>
<sequence length="455" mass="49359">MTSAILMHPSQGWVPSWGVVPGSRSVVRTNEMTRKRSVRAGTSPSVGDMTNTVKWARRVVPLLLAALFVTMWILGEQNRVNWGEPAAAFAFLLPLFLVGGALATVLIWPWVSLVLVGCVVLEQAFIPDHRFTSNSWPIYFGLLVVAAVLGTTRQRELRRYSLVTFAVAGIVISITNFRSGAFASMSGYVAVGASVLGVAAWAIGNTMRADRDRVRSEQQRGAVENDLRRAEIELIVGNERERIAQDVHDIMAHSLSVIVAQADGARYLLENKPERAGAALADISHSARESLIEVRRLLDSLDTELVGHSQPGIDDLPELTERMRTAGLWVEAAVFGEPAELSVGQSLAVYRIVQEALTNALKHGGRSARAQIVYDWRGPGLALIVSSHGDVVEIPEGEAREPGRGIRGMRERARVAGGWLSAEADDAEPGRFVVTASIPVTGEERVGMDVAEVHA</sequence>
<dbReference type="PANTHER" id="PTHR24421">
    <property type="entry name" value="NITRATE/NITRITE SENSOR PROTEIN NARX-RELATED"/>
    <property type="match status" value="1"/>
</dbReference>
<keyword evidence="12" id="KW-1185">Reference proteome</keyword>
<dbReference type="InterPro" id="IPR011712">
    <property type="entry name" value="Sig_transdc_His_kin_sub3_dim/P"/>
</dbReference>
<dbReference type="GO" id="GO:0046983">
    <property type="term" value="F:protein dimerization activity"/>
    <property type="evidence" value="ECO:0007669"/>
    <property type="project" value="InterPro"/>
</dbReference>
<dbReference type="SUPFAM" id="SSF55874">
    <property type="entry name" value="ATPase domain of HSP90 chaperone/DNA topoisomerase II/histidine kinase"/>
    <property type="match status" value="1"/>
</dbReference>
<evidence type="ECO:0000313" key="12">
    <source>
        <dbReference type="Proteomes" id="UP000272503"/>
    </source>
</evidence>
<protein>
    <recommendedName>
        <fullName evidence="2">histidine kinase</fullName>
        <ecNumber evidence="2">2.7.13.3</ecNumber>
    </recommendedName>
</protein>
<keyword evidence="9" id="KW-0472">Membrane</keyword>
<accession>A0A3L6ZV80</accession>
<keyword evidence="7" id="KW-0067">ATP-binding</keyword>
<feature type="transmembrane region" description="Helical" evidence="9">
    <location>
        <begin position="55"/>
        <end position="74"/>
    </location>
</feature>
<evidence type="ECO:0000313" key="11">
    <source>
        <dbReference type="EMBL" id="RLP71893.1"/>
    </source>
</evidence>
<feature type="transmembrane region" description="Helical" evidence="9">
    <location>
        <begin position="162"/>
        <end position="179"/>
    </location>
</feature>
<dbReference type="OrthoDB" id="227596at2"/>
<dbReference type="PANTHER" id="PTHR24421:SF10">
    <property type="entry name" value="NITRATE_NITRITE SENSOR PROTEIN NARQ"/>
    <property type="match status" value="1"/>
</dbReference>
<evidence type="ECO:0000256" key="2">
    <source>
        <dbReference type="ARBA" id="ARBA00012438"/>
    </source>
</evidence>
<feature type="transmembrane region" description="Helical" evidence="9">
    <location>
        <begin position="185"/>
        <end position="203"/>
    </location>
</feature>
<keyword evidence="3" id="KW-0597">Phosphoprotein</keyword>
<gene>
    <name evidence="11" type="ORF">D9V32_15805</name>
</gene>
<evidence type="ECO:0000256" key="1">
    <source>
        <dbReference type="ARBA" id="ARBA00000085"/>
    </source>
</evidence>
<dbReference type="GO" id="GO:0000155">
    <property type="term" value="F:phosphorelay sensor kinase activity"/>
    <property type="evidence" value="ECO:0007669"/>
    <property type="project" value="InterPro"/>
</dbReference>
<dbReference type="GO" id="GO:0005524">
    <property type="term" value="F:ATP binding"/>
    <property type="evidence" value="ECO:0007669"/>
    <property type="project" value="UniProtKB-KW"/>
</dbReference>
<keyword evidence="6" id="KW-0418">Kinase</keyword>
<keyword evidence="4" id="KW-0808">Transferase</keyword>
<reference evidence="11 12" key="1">
    <citation type="submission" date="2018-10" db="EMBL/GenBank/DDBJ databases">
        <authorList>
            <person name="Li J."/>
        </authorList>
    </citation>
    <scope>NUCLEOTIDE SEQUENCE [LARGE SCALE GENOMIC DNA]</scope>
    <source>
        <strain evidence="11 12">IF 016277</strain>
    </source>
</reference>
<keyword evidence="9" id="KW-1133">Transmembrane helix</keyword>
<evidence type="ECO:0000256" key="6">
    <source>
        <dbReference type="ARBA" id="ARBA00022777"/>
    </source>
</evidence>
<dbReference type="CDD" id="cd16917">
    <property type="entry name" value="HATPase_UhpB-NarQ-NarX-like"/>
    <property type="match status" value="1"/>
</dbReference>
<comment type="caution">
    <text evidence="11">The sequence shown here is derived from an EMBL/GenBank/DDBJ whole genome shotgun (WGS) entry which is preliminary data.</text>
</comment>
<evidence type="ECO:0000256" key="9">
    <source>
        <dbReference type="SAM" id="Phobius"/>
    </source>
</evidence>
<keyword evidence="8" id="KW-0902">Two-component regulatory system</keyword>
<dbReference type="Gene3D" id="1.20.5.1930">
    <property type="match status" value="1"/>
</dbReference>
<evidence type="ECO:0000256" key="7">
    <source>
        <dbReference type="ARBA" id="ARBA00022840"/>
    </source>
</evidence>
<keyword evidence="5" id="KW-0547">Nucleotide-binding</keyword>
<feature type="transmembrane region" description="Helical" evidence="9">
    <location>
        <begin position="86"/>
        <end position="111"/>
    </location>
</feature>
<evidence type="ECO:0000256" key="5">
    <source>
        <dbReference type="ARBA" id="ARBA00022741"/>
    </source>
</evidence>
<feature type="domain" description="Signal transduction histidine kinase subgroup 3 dimerisation and phosphoacceptor" evidence="10">
    <location>
        <begin position="239"/>
        <end position="302"/>
    </location>
</feature>
<dbReference type="EMBL" id="RCUX01000020">
    <property type="protein sequence ID" value="RLP71893.1"/>
    <property type="molecule type" value="Genomic_DNA"/>
</dbReference>
<dbReference type="Proteomes" id="UP000272503">
    <property type="component" value="Unassembled WGS sequence"/>
</dbReference>
<evidence type="ECO:0000256" key="3">
    <source>
        <dbReference type="ARBA" id="ARBA00022553"/>
    </source>
</evidence>
<dbReference type="Pfam" id="PF07730">
    <property type="entry name" value="HisKA_3"/>
    <property type="match status" value="1"/>
</dbReference>
<dbReference type="GO" id="GO:0016020">
    <property type="term" value="C:membrane"/>
    <property type="evidence" value="ECO:0007669"/>
    <property type="project" value="InterPro"/>
</dbReference>
<name>A0A3L6ZV80_9MICO</name>
<dbReference type="Gene3D" id="3.30.565.10">
    <property type="entry name" value="Histidine kinase-like ATPase, C-terminal domain"/>
    <property type="match status" value="1"/>
</dbReference>
<dbReference type="InterPro" id="IPR036890">
    <property type="entry name" value="HATPase_C_sf"/>
</dbReference>
<proteinExistence type="predicted"/>
<dbReference type="AlphaFoldDB" id="A0A3L6ZV80"/>
<evidence type="ECO:0000259" key="10">
    <source>
        <dbReference type="Pfam" id="PF07730"/>
    </source>
</evidence>
<feature type="transmembrane region" description="Helical" evidence="9">
    <location>
        <begin position="131"/>
        <end position="150"/>
    </location>
</feature>
<organism evidence="11 12">
    <name type="scientific">Mycetocola tolaasinivorans</name>
    <dbReference type="NCBI Taxonomy" id="76635"/>
    <lineage>
        <taxon>Bacteria</taxon>
        <taxon>Bacillati</taxon>
        <taxon>Actinomycetota</taxon>
        <taxon>Actinomycetes</taxon>
        <taxon>Micrococcales</taxon>
        <taxon>Microbacteriaceae</taxon>
        <taxon>Mycetocola</taxon>
    </lineage>
</organism>
<evidence type="ECO:0000256" key="4">
    <source>
        <dbReference type="ARBA" id="ARBA00022679"/>
    </source>
</evidence>